<keyword evidence="2" id="KW-1185">Reference proteome</keyword>
<dbReference type="Proteomes" id="UP001060085">
    <property type="component" value="Linkage Group LG08"/>
</dbReference>
<dbReference type="EMBL" id="CM044708">
    <property type="protein sequence ID" value="KAI5649042.1"/>
    <property type="molecule type" value="Genomic_DNA"/>
</dbReference>
<accession>A0ACB9ZMX2</accession>
<proteinExistence type="predicted"/>
<reference evidence="2" key="1">
    <citation type="journal article" date="2023" name="Nat. Plants">
        <title>Single-cell RNA sequencing provides a high-resolution roadmap for understanding the multicellular compartmentation of specialized metabolism.</title>
        <authorList>
            <person name="Sun S."/>
            <person name="Shen X."/>
            <person name="Li Y."/>
            <person name="Li Y."/>
            <person name="Wang S."/>
            <person name="Li R."/>
            <person name="Zhang H."/>
            <person name="Shen G."/>
            <person name="Guo B."/>
            <person name="Wei J."/>
            <person name="Xu J."/>
            <person name="St-Pierre B."/>
            <person name="Chen S."/>
            <person name="Sun C."/>
        </authorList>
    </citation>
    <scope>NUCLEOTIDE SEQUENCE [LARGE SCALE GENOMIC DNA]</scope>
</reference>
<evidence type="ECO:0000313" key="1">
    <source>
        <dbReference type="EMBL" id="KAI5649042.1"/>
    </source>
</evidence>
<name>A0ACB9ZMX2_CATRO</name>
<protein>
    <submittedName>
        <fullName evidence="1">Uncharacterized protein</fullName>
    </submittedName>
</protein>
<comment type="caution">
    <text evidence="1">The sequence shown here is derived from an EMBL/GenBank/DDBJ whole genome shotgun (WGS) entry which is preliminary data.</text>
</comment>
<organism evidence="1 2">
    <name type="scientific">Catharanthus roseus</name>
    <name type="common">Madagascar periwinkle</name>
    <name type="synonym">Vinca rosea</name>
    <dbReference type="NCBI Taxonomy" id="4058"/>
    <lineage>
        <taxon>Eukaryota</taxon>
        <taxon>Viridiplantae</taxon>
        <taxon>Streptophyta</taxon>
        <taxon>Embryophyta</taxon>
        <taxon>Tracheophyta</taxon>
        <taxon>Spermatophyta</taxon>
        <taxon>Magnoliopsida</taxon>
        <taxon>eudicotyledons</taxon>
        <taxon>Gunneridae</taxon>
        <taxon>Pentapetalae</taxon>
        <taxon>asterids</taxon>
        <taxon>lamiids</taxon>
        <taxon>Gentianales</taxon>
        <taxon>Apocynaceae</taxon>
        <taxon>Rauvolfioideae</taxon>
        <taxon>Vinceae</taxon>
        <taxon>Catharanthinae</taxon>
        <taxon>Catharanthus</taxon>
    </lineage>
</organism>
<evidence type="ECO:0000313" key="2">
    <source>
        <dbReference type="Proteomes" id="UP001060085"/>
    </source>
</evidence>
<sequence length="112" mass="12617">MGSTFSQLVEDDDEADESYNPSDDEEDAAGAQNTTLMDAFQTEMWTAFEQLGITQEIQWIELTEIMESTSRYVDELAHQRASIDEVMLAYLCQRFMPDQGNSGRGGTDFGLQ</sequence>
<gene>
    <name evidence="1" type="ORF">M9H77_35047</name>
</gene>